<dbReference type="Proteomes" id="UP000238375">
    <property type="component" value="Unassembled WGS sequence"/>
</dbReference>
<dbReference type="RefSeq" id="WP_170108623.1">
    <property type="nucleotide sequence ID" value="NZ_PVTE01000001.1"/>
</dbReference>
<evidence type="ECO:0000256" key="1">
    <source>
        <dbReference type="SAM" id="SignalP"/>
    </source>
</evidence>
<accession>A0A2T0TNC6</accession>
<name>A0A2T0TNC6_9BACT</name>
<dbReference type="GO" id="GO:0016787">
    <property type="term" value="F:hydrolase activity"/>
    <property type="evidence" value="ECO:0007669"/>
    <property type="project" value="InterPro"/>
</dbReference>
<evidence type="ECO:0000313" key="3">
    <source>
        <dbReference type="EMBL" id="PRY47175.1"/>
    </source>
</evidence>
<keyword evidence="4" id="KW-1185">Reference proteome</keyword>
<reference evidence="3 4" key="1">
    <citation type="submission" date="2018-03" db="EMBL/GenBank/DDBJ databases">
        <title>Genomic Encyclopedia of Archaeal and Bacterial Type Strains, Phase II (KMG-II): from individual species to whole genera.</title>
        <authorList>
            <person name="Goeker M."/>
        </authorList>
    </citation>
    <scope>NUCLEOTIDE SEQUENCE [LARGE SCALE GENOMIC DNA]</scope>
    <source>
        <strain evidence="3 4">DSM 28354</strain>
    </source>
</reference>
<dbReference type="Pfam" id="PF06439">
    <property type="entry name" value="3keto-disac_hyd"/>
    <property type="match status" value="1"/>
</dbReference>
<dbReference type="AlphaFoldDB" id="A0A2T0TNC6"/>
<keyword evidence="1" id="KW-0732">Signal</keyword>
<gene>
    <name evidence="3" type="ORF">CLV58_101241</name>
</gene>
<proteinExistence type="predicted"/>
<organism evidence="3 4">
    <name type="scientific">Spirosoma oryzae</name>
    <dbReference type="NCBI Taxonomy" id="1469603"/>
    <lineage>
        <taxon>Bacteria</taxon>
        <taxon>Pseudomonadati</taxon>
        <taxon>Bacteroidota</taxon>
        <taxon>Cytophagia</taxon>
        <taxon>Cytophagales</taxon>
        <taxon>Cytophagaceae</taxon>
        <taxon>Spirosoma</taxon>
    </lineage>
</organism>
<feature type="domain" description="3-keto-alpha-glucoside-1,2-lyase/3-keto-2-hydroxy-glucal hydratase" evidence="2">
    <location>
        <begin position="30"/>
        <end position="263"/>
    </location>
</feature>
<evidence type="ECO:0000313" key="4">
    <source>
        <dbReference type="Proteomes" id="UP000238375"/>
    </source>
</evidence>
<dbReference type="InterPro" id="IPR010496">
    <property type="entry name" value="AL/BT2_dom"/>
</dbReference>
<feature type="signal peptide" evidence="1">
    <location>
        <begin position="1"/>
        <end position="24"/>
    </location>
</feature>
<dbReference type="EMBL" id="PVTE01000001">
    <property type="protein sequence ID" value="PRY47175.1"/>
    <property type="molecule type" value="Genomic_DNA"/>
</dbReference>
<dbReference type="Gene3D" id="2.60.120.560">
    <property type="entry name" value="Exo-inulinase, domain 1"/>
    <property type="match status" value="1"/>
</dbReference>
<evidence type="ECO:0000259" key="2">
    <source>
        <dbReference type="Pfam" id="PF06439"/>
    </source>
</evidence>
<feature type="chain" id="PRO_5015752717" evidence="1">
    <location>
        <begin position="25"/>
        <end position="372"/>
    </location>
</feature>
<sequence length="372" mass="41343">MFASTFRCIASTLILSGLHLIAWAQPTSRWSSLFDGKSLAGWDTYLRQPEGTKQPPYGLNNDPLRVFTVADGAIRASGQLWGGISTRQEYDNYHLRLAVRWGTKKWYPNDSTRRDAGLLYHATGPYSFAYDCWLRSSELQIQEGEFGDFFGVGAGSAEFPMQPVTVRGKSLDQYAVDAPLRRNADAVGSGRVYRSGDFERPHGQWNTVELITRGADAVYIVNGYVVNRLFNTYRPAIHQQTTRGKIQLQSEGAEVYYRQIELRPVDYTSPQSLSLTADKTTLTDLVPGKPQSVQLTNRGDAVELVAVELSGPANDRFRVQLPTFPLRLKRGETLALPVVLLSADPNRTTTATLRLETVLGPVPDLAISLQGR</sequence>
<comment type="caution">
    <text evidence="3">The sequence shown here is derived from an EMBL/GenBank/DDBJ whole genome shotgun (WGS) entry which is preliminary data.</text>
</comment>
<protein>
    <submittedName>
        <fullName evidence="3">Uncharacterized protein DUF1080</fullName>
    </submittedName>
</protein>